<evidence type="ECO:0000256" key="9">
    <source>
        <dbReference type="ARBA" id="ARBA00023237"/>
    </source>
</evidence>
<dbReference type="OrthoDB" id="5689851at2"/>
<dbReference type="AlphaFoldDB" id="A0A1V3JVB0"/>
<comment type="subcellular location">
    <subcellularLocation>
        <location evidence="1">Cell outer membrane</location>
        <topology evidence="1">Multi-pass membrane protein</topology>
    </subcellularLocation>
</comment>
<gene>
    <name evidence="12" type="ORF">BKL49_00825</name>
</gene>
<accession>A0A1V3JVB0</accession>
<evidence type="ECO:0000256" key="8">
    <source>
        <dbReference type="ARBA" id="ARBA00023136"/>
    </source>
</evidence>
<organism evidence="12 13">
    <name type="scientific">Rodentibacter myodis</name>
    <dbReference type="NCBI Taxonomy" id="1907939"/>
    <lineage>
        <taxon>Bacteria</taxon>
        <taxon>Pseudomonadati</taxon>
        <taxon>Pseudomonadota</taxon>
        <taxon>Gammaproteobacteria</taxon>
        <taxon>Pasteurellales</taxon>
        <taxon>Pasteurellaceae</taxon>
        <taxon>Rodentibacter</taxon>
    </lineage>
</organism>
<keyword evidence="6" id="KW-0406">Ion transport</keyword>
<keyword evidence="5 10" id="KW-0732">Signal</keyword>
<feature type="signal peptide" evidence="10">
    <location>
        <begin position="1"/>
        <end position="20"/>
    </location>
</feature>
<feature type="domain" description="Porin" evidence="11">
    <location>
        <begin position="7"/>
        <end position="346"/>
    </location>
</feature>
<dbReference type="SUPFAM" id="SSF56935">
    <property type="entry name" value="Porins"/>
    <property type="match status" value="1"/>
</dbReference>
<feature type="chain" id="PRO_5012460325" description="Porin domain-containing protein" evidence="10">
    <location>
        <begin position="21"/>
        <end position="371"/>
    </location>
</feature>
<dbReference type="EMBL" id="MLHQ01000001">
    <property type="protein sequence ID" value="OOF60268.1"/>
    <property type="molecule type" value="Genomic_DNA"/>
</dbReference>
<sequence>MKKTLAALIVGAFAASAANAAVIYDNEGTKVELNGSLRILLEKSNKEGGSFNQKIHSHSGLKNNDSRFEIKVKHTLDNDFYALARVEARFDGKQGGGTDEDGFGNMRAHRAYVGLGKQELGQLTFGRQVTIADDVGIADDYTYGILPDYVPTSGKSVVRYDYYGVPGLQIGASYQFAEKRDPLNEVRDDEIKNGSQVGVLYNGADATNPNGWIAEAVYGRTNYKSSGEKSHKDAFQASLGYDFQGIIVSVDGGYFKAKNVSAENVEAKAISTGRGDAKGYFVSPGFQVPVIDNVSKVYGNYLYQQIKTTDQSPEYKEKTHGFLLGVDYKLHKQVVTYVEGKYLQTKAYKDGNQIGDKVKDKAIGVGMRVYF</sequence>
<dbReference type="InterPro" id="IPR050298">
    <property type="entry name" value="Gram-neg_bact_OMP"/>
</dbReference>
<dbReference type="GO" id="GO:0046930">
    <property type="term" value="C:pore complex"/>
    <property type="evidence" value="ECO:0007669"/>
    <property type="project" value="UniProtKB-KW"/>
</dbReference>
<name>A0A1V3JVB0_9PAST</name>
<dbReference type="InterPro" id="IPR023614">
    <property type="entry name" value="Porin_dom_sf"/>
</dbReference>
<dbReference type="PANTHER" id="PTHR34501:SF2">
    <property type="entry name" value="OUTER MEMBRANE PORIN F-RELATED"/>
    <property type="match status" value="1"/>
</dbReference>
<keyword evidence="7" id="KW-0626">Porin</keyword>
<evidence type="ECO:0000256" key="2">
    <source>
        <dbReference type="ARBA" id="ARBA00022448"/>
    </source>
</evidence>
<evidence type="ECO:0000256" key="1">
    <source>
        <dbReference type="ARBA" id="ARBA00004571"/>
    </source>
</evidence>
<evidence type="ECO:0000256" key="10">
    <source>
        <dbReference type="SAM" id="SignalP"/>
    </source>
</evidence>
<keyword evidence="9" id="KW-0998">Cell outer membrane</keyword>
<proteinExistence type="predicted"/>
<evidence type="ECO:0000259" key="11">
    <source>
        <dbReference type="Pfam" id="PF13609"/>
    </source>
</evidence>
<evidence type="ECO:0000256" key="6">
    <source>
        <dbReference type="ARBA" id="ARBA00023065"/>
    </source>
</evidence>
<dbReference type="Proteomes" id="UP000188602">
    <property type="component" value="Unassembled WGS sequence"/>
</dbReference>
<dbReference type="GO" id="GO:0006811">
    <property type="term" value="P:monoatomic ion transport"/>
    <property type="evidence" value="ECO:0007669"/>
    <property type="project" value="UniProtKB-KW"/>
</dbReference>
<evidence type="ECO:0000313" key="12">
    <source>
        <dbReference type="EMBL" id="OOF60268.1"/>
    </source>
</evidence>
<keyword evidence="4" id="KW-0812">Transmembrane</keyword>
<evidence type="ECO:0000256" key="5">
    <source>
        <dbReference type="ARBA" id="ARBA00022729"/>
    </source>
</evidence>
<keyword evidence="8" id="KW-0472">Membrane</keyword>
<dbReference type="PANTHER" id="PTHR34501">
    <property type="entry name" value="PROTEIN YDDL-RELATED"/>
    <property type="match status" value="1"/>
</dbReference>
<evidence type="ECO:0000313" key="13">
    <source>
        <dbReference type="Proteomes" id="UP000188602"/>
    </source>
</evidence>
<dbReference type="GO" id="GO:0015288">
    <property type="term" value="F:porin activity"/>
    <property type="evidence" value="ECO:0007669"/>
    <property type="project" value="UniProtKB-KW"/>
</dbReference>
<keyword evidence="2" id="KW-0813">Transport</keyword>
<dbReference type="GO" id="GO:0009279">
    <property type="term" value="C:cell outer membrane"/>
    <property type="evidence" value="ECO:0007669"/>
    <property type="project" value="UniProtKB-SubCell"/>
</dbReference>
<dbReference type="RefSeq" id="WP_077422752.1">
    <property type="nucleotide sequence ID" value="NZ_MLHQ01000001.1"/>
</dbReference>
<evidence type="ECO:0000256" key="4">
    <source>
        <dbReference type="ARBA" id="ARBA00022692"/>
    </source>
</evidence>
<comment type="caution">
    <text evidence="12">The sequence shown here is derived from an EMBL/GenBank/DDBJ whole genome shotgun (WGS) entry which is preliminary data.</text>
</comment>
<evidence type="ECO:0000256" key="3">
    <source>
        <dbReference type="ARBA" id="ARBA00022452"/>
    </source>
</evidence>
<keyword evidence="13" id="KW-1185">Reference proteome</keyword>
<dbReference type="InterPro" id="IPR033900">
    <property type="entry name" value="Gram_neg_porin_domain"/>
</dbReference>
<dbReference type="STRING" id="1907939.BKL49_00825"/>
<protein>
    <recommendedName>
        <fullName evidence="11">Porin domain-containing protein</fullName>
    </recommendedName>
</protein>
<dbReference type="Gene3D" id="2.40.160.10">
    <property type="entry name" value="Porin"/>
    <property type="match status" value="1"/>
</dbReference>
<dbReference type="CDD" id="cd00342">
    <property type="entry name" value="gram_neg_porins"/>
    <property type="match status" value="1"/>
</dbReference>
<evidence type="ECO:0000256" key="7">
    <source>
        <dbReference type="ARBA" id="ARBA00023114"/>
    </source>
</evidence>
<reference evidence="12 13" key="1">
    <citation type="submission" date="2016-10" db="EMBL/GenBank/DDBJ databases">
        <title>Rodentibacter gen. nov. and new species.</title>
        <authorList>
            <person name="Christensen H."/>
        </authorList>
    </citation>
    <scope>NUCLEOTIDE SEQUENCE [LARGE SCALE GENOMIC DNA]</scope>
    <source>
        <strain evidence="12 13">Ac151</strain>
    </source>
</reference>
<keyword evidence="3" id="KW-1134">Transmembrane beta strand</keyword>
<dbReference type="Pfam" id="PF13609">
    <property type="entry name" value="Porin_4"/>
    <property type="match status" value="1"/>
</dbReference>